<evidence type="ECO:0000256" key="7">
    <source>
        <dbReference type="ARBA" id="ARBA00019179"/>
    </source>
</evidence>
<dbReference type="PANTHER" id="PTHR10954:SF18">
    <property type="entry name" value="RIBONUCLEASE HII"/>
    <property type="match status" value="1"/>
</dbReference>
<dbReference type="GO" id="GO:0004523">
    <property type="term" value="F:RNA-DNA hybrid ribonuclease activity"/>
    <property type="evidence" value="ECO:0007669"/>
    <property type="project" value="UniProtKB-UniRule"/>
</dbReference>
<evidence type="ECO:0000256" key="12">
    <source>
        <dbReference type="ARBA" id="ARBA00022801"/>
    </source>
</evidence>
<feature type="binding site" evidence="14 15">
    <location>
        <position position="67"/>
    </location>
    <ligand>
        <name>a divalent metal cation</name>
        <dbReference type="ChEBI" id="CHEBI:60240"/>
    </ligand>
</feature>
<dbReference type="HOGENOM" id="CLU_036532_2_1_5"/>
<dbReference type="FunFam" id="3.30.420.10:FF:000006">
    <property type="entry name" value="Ribonuclease HII"/>
    <property type="match status" value="1"/>
</dbReference>
<dbReference type="InterPro" id="IPR012337">
    <property type="entry name" value="RNaseH-like_sf"/>
</dbReference>
<dbReference type="GO" id="GO:0043137">
    <property type="term" value="P:DNA replication, removal of RNA primer"/>
    <property type="evidence" value="ECO:0007669"/>
    <property type="project" value="TreeGrafter"/>
</dbReference>
<keyword evidence="13 14" id="KW-0464">Manganese</keyword>
<evidence type="ECO:0000256" key="13">
    <source>
        <dbReference type="ARBA" id="ARBA00023211"/>
    </source>
</evidence>
<keyword evidence="8 14" id="KW-0963">Cytoplasm</keyword>
<dbReference type="GO" id="GO:0032299">
    <property type="term" value="C:ribonuclease H2 complex"/>
    <property type="evidence" value="ECO:0007669"/>
    <property type="project" value="TreeGrafter"/>
</dbReference>
<evidence type="ECO:0000256" key="6">
    <source>
        <dbReference type="ARBA" id="ARBA00012180"/>
    </source>
</evidence>
<dbReference type="GO" id="GO:0003723">
    <property type="term" value="F:RNA binding"/>
    <property type="evidence" value="ECO:0007669"/>
    <property type="project" value="UniProtKB-UniRule"/>
</dbReference>
<dbReference type="InterPro" id="IPR022898">
    <property type="entry name" value="RNase_HII"/>
</dbReference>
<comment type="catalytic activity">
    <reaction evidence="1 14 15 16">
        <text>Endonucleolytic cleavage to 5'-phosphomonoester.</text>
        <dbReference type="EC" id="3.1.26.4"/>
    </reaction>
</comment>
<feature type="binding site" evidence="14 15">
    <location>
        <position position="66"/>
    </location>
    <ligand>
        <name>a divalent metal cation</name>
        <dbReference type="ChEBI" id="CHEBI:60240"/>
    </ligand>
</feature>
<evidence type="ECO:0000256" key="5">
    <source>
        <dbReference type="ARBA" id="ARBA00007383"/>
    </source>
</evidence>
<gene>
    <name evidence="14 18" type="primary">rnhB</name>
    <name evidence="18" type="ORF">HYPDE_39223</name>
</gene>
<dbReference type="EC" id="3.1.26.4" evidence="6 14"/>
<dbReference type="InterPro" id="IPR001352">
    <property type="entry name" value="RNase_HII/HIII"/>
</dbReference>
<dbReference type="PROSITE" id="PS51975">
    <property type="entry name" value="RNASE_H_2"/>
    <property type="match status" value="1"/>
</dbReference>
<evidence type="ECO:0000256" key="16">
    <source>
        <dbReference type="RuleBase" id="RU003515"/>
    </source>
</evidence>
<dbReference type="CDD" id="cd07182">
    <property type="entry name" value="RNase_HII_bacteria_HII_like"/>
    <property type="match status" value="1"/>
</dbReference>
<evidence type="ECO:0000256" key="4">
    <source>
        <dbReference type="ARBA" id="ARBA00004496"/>
    </source>
</evidence>
<dbReference type="NCBIfam" id="NF000595">
    <property type="entry name" value="PRK00015.1-3"/>
    <property type="match status" value="1"/>
</dbReference>
<dbReference type="Gene3D" id="3.30.420.10">
    <property type="entry name" value="Ribonuclease H-like superfamily/Ribonuclease H"/>
    <property type="match status" value="1"/>
</dbReference>
<dbReference type="PANTHER" id="PTHR10954">
    <property type="entry name" value="RIBONUCLEASE H2 SUBUNIT A"/>
    <property type="match status" value="1"/>
</dbReference>
<dbReference type="Proteomes" id="UP000005952">
    <property type="component" value="Chromosome"/>
</dbReference>
<dbReference type="EMBL" id="CP005587">
    <property type="protein sequence ID" value="AGK59514.1"/>
    <property type="molecule type" value="Genomic_DNA"/>
</dbReference>
<dbReference type="SUPFAM" id="SSF53098">
    <property type="entry name" value="Ribonuclease H-like"/>
    <property type="match status" value="1"/>
</dbReference>
<dbReference type="STRING" id="670307.HYPDE_39223"/>
<dbReference type="Pfam" id="PF01351">
    <property type="entry name" value="RNase_HII"/>
    <property type="match status" value="1"/>
</dbReference>
<dbReference type="eggNOG" id="COG0164">
    <property type="taxonomic scope" value="Bacteria"/>
</dbReference>
<evidence type="ECO:0000256" key="14">
    <source>
        <dbReference type="HAMAP-Rule" id="MF_00052"/>
    </source>
</evidence>
<keyword evidence="10 14" id="KW-0479">Metal-binding</keyword>
<evidence type="ECO:0000256" key="11">
    <source>
        <dbReference type="ARBA" id="ARBA00022759"/>
    </source>
</evidence>
<comment type="cofactor">
    <cofactor evidence="14 15">
        <name>Mn(2+)</name>
        <dbReference type="ChEBI" id="CHEBI:29035"/>
    </cofactor>
    <cofactor evidence="14 15">
        <name>Mg(2+)</name>
        <dbReference type="ChEBI" id="CHEBI:18420"/>
    </cofactor>
    <text evidence="14 15">Manganese or magnesium. Binds 1 divalent metal ion per monomer in the absence of substrate. May bind a second metal ion after substrate binding.</text>
</comment>
<evidence type="ECO:0000256" key="15">
    <source>
        <dbReference type="PROSITE-ProRule" id="PRU01319"/>
    </source>
</evidence>
<dbReference type="GO" id="GO:0030145">
    <property type="term" value="F:manganese ion binding"/>
    <property type="evidence" value="ECO:0007669"/>
    <property type="project" value="UniProtKB-UniRule"/>
</dbReference>
<dbReference type="KEGG" id="hdt:HYPDE_39223"/>
<comment type="similarity">
    <text evidence="5 14 16">Belongs to the RNase HII family.</text>
</comment>
<evidence type="ECO:0000256" key="2">
    <source>
        <dbReference type="ARBA" id="ARBA00001946"/>
    </source>
</evidence>
<evidence type="ECO:0000313" key="18">
    <source>
        <dbReference type="EMBL" id="AGK59514.1"/>
    </source>
</evidence>
<reference evidence="18 19" key="1">
    <citation type="journal article" date="2013" name="Genome Announc.">
        <title>Genome sequences for three denitrifying bacterial strains isolated from a uranium- and nitrate-contaminated subsurface environment.</title>
        <authorList>
            <person name="Venkatramanan R."/>
            <person name="Prakash O."/>
            <person name="Woyke T."/>
            <person name="Chain P."/>
            <person name="Goodwin L.A."/>
            <person name="Watson D."/>
            <person name="Brooks S."/>
            <person name="Kostka J.E."/>
            <person name="Green S.J."/>
        </authorList>
    </citation>
    <scope>NUCLEOTIDE SEQUENCE [LARGE SCALE GENOMIC DNA]</scope>
    <source>
        <strain evidence="18 19">1NES1</strain>
    </source>
</reference>
<evidence type="ECO:0000313" key="19">
    <source>
        <dbReference type="Proteomes" id="UP000005952"/>
    </source>
</evidence>
<protein>
    <recommendedName>
        <fullName evidence="7 14">Ribonuclease HII</fullName>
        <shortName evidence="14">RNase HII</shortName>
        <ecNumber evidence="6 14">3.1.26.4</ecNumber>
    </recommendedName>
</protein>
<name>N0B7D8_9HYPH</name>
<evidence type="ECO:0000256" key="1">
    <source>
        <dbReference type="ARBA" id="ARBA00000077"/>
    </source>
</evidence>
<dbReference type="InterPro" id="IPR036397">
    <property type="entry name" value="RNaseH_sf"/>
</dbReference>
<accession>N0B7D8</accession>
<sequence length="264" mass="28683">MIELRPLDSATEAALAADPRPGAKAILDTIARRRFDHRSEGQRIRKLLRFETSLWRTGVQYVAGVDEAGMSPLAGPVSAAAVIFAPGARISDIDDSKKLDGATRERLTIEIKKTAIAWSVGFAEVEEIDSINIYWAGLLAMRRAIEGLALPPEHVLIDARRIKDLAIPQQSIVKGDAKSLTIAAASILAKTARDALMRKLDAEYPGYGFSKHKGYPVKEHLAALNKLGASPVHRRSFAPVRVALGLPPLPPWPNFDGTTSAARR</sequence>
<comment type="function">
    <text evidence="3 14 16">Endonuclease that specifically degrades the RNA of RNA-DNA hybrids.</text>
</comment>
<evidence type="ECO:0000259" key="17">
    <source>
        <dbReference type="PROSITE" id="PS51975"/>
    </source>
</evidence>
<dbReference type="GO" id="GO:0005737">
    <property type="term" value="C:cytoplasm"/>
    <property type="evidence" value="ECO:0007669"/>
    <property type="project" value="UniProtKB-SubCell"/>
</dbReference>
<keyword evidence="9 14" id="KW-0540">Nuclease</keyword>
<comment type="subcellular location">
    <subcellularLocation>
        <location evidence="4 14">Cytoplasm</location>
    </subcellularLocation>
</comment>
<keyword evidence="12 14" id="KW-0378">Hydrolase</keyword>
<proteinExistence type="inferred from homology"/>
<dbReference type="HAMAP" id="MF_00052_B">
    <property type="entry name" value="RNase_HII_B"/>
    <property type="match status" value="1"/>
</dbReference>
<feature type="domain" description="RNase H type-2" evidence="17">
    <location>
        <begin position="60"/>
        <end position="249"/>
    </location>
</feature>
<keyword evidence="19" id="KW-1185">Reference proteome</keyword>
<evidence type="ECO:0000256" key="10">
    <source>
        <dbReference type="ARBA" id="ARBA00022723"/>
    </source>
</evidence>
<comment type="cofactor">
    <cofactor evidence="2">
        <name>Mg(2+)</name>
        <dbReference type="ChEBI" id="CHEBI:18420"/>
    </cofactor>
</comment>
<organism evidence="18 19">
    <name type="scientific">Hyphomicrobium denitrificans 1NES1</name>
    <dbReference type="NCBI Taxonomy" id="670307"/>
    <lineage>
        <taxon>Bacteria</taxon>
        <taxon>Pseudomonadati</taxon>
        <taxon>Pseudomonadota</taxon>
        <taxon>Alphaproteobacteria</taxon>
        <taxon>Hyphomicrobiales</taxon>
        <taxon>Hyphomicrobiaceae</taxon>
        <taxon>Hyphomicrobium</taxon>
    </lineage>
</organism>
<dbReference type="AlphaFoldDB" id="N0B7D8"/>
<keyword evidence="11 14" id="KW-0255">Endonuclease</keyword>
<dbReference type="InterPro" id="IPR024567">
    <property type="entry name" value="RNase_HII/HIII_dom"/>
</dbReference>
<evidence type="ECO:0000256" key="3">
    <source>
        <dbReference type="ARBA" id="ARBA00004065"/>
    </source>
</evidence>
<dbReference type="NCBIfam" id="NF000594">
    <property type="entry name" value="PRK00015.1-1"/>
    <property type="match status" value="1"/>
</dbReference>
<feature type="binding site" evidence="14 15">
    <location>
        <position position="158"/>
    </location>
    <ligand>
        <name>a divalent metal cation</name>
        <dbReference type="ChEBI" id="CHEBI:60240"/>
    </ligand>
</feature>
<evidence type="ECO:0000256" key="8">
    <source>
        <dbReference type="ARBA" id="ARBA00022490"/>
    </source>
</evidence>
<dbReference type="GO" id="GO:0006298">
    <property type="term" value="P:mismatch repair"/>
    <property type="evidence" value="ECO:0007669"/>
    <property type="project" value="TreeGrafter"/>
</dbReference>
<evidence type="ECO:0000256" key="9">
    <source>
        <dbReference type="ARBA" id="ARBA00022722"/>
    </source>
</evidence>